<name>A0A9P8TDT1_9ASCO</name>
<dbReference type="InterPro" id="IPR001910">
    <property type="entry name" value="Inosine/uridine_hydrolase_dom"/>
</dbReference>
<evidence type="ECO:0000256" key="2">
    <source>
        <dbReference type="ARBA" id="ARBA00022801"/>
    </source>
</evidence>
<protein>
    <recommendedName>
        <fullName evidence="5">Inosine/uridine-preferring nucleoside hydrolase domain-containing protein</fullName>
    </recommendedName>
</protein>
<keyword evidence="7" id="KW-1185">Reference proteome</keyword>
<sequence length="372" mass="40950">MKISSLLVLALSTLASSKKIFLDNDGLTALQLLFPLAAGHEVVGISTSFGSVSNVDGAGEAYDILNIYNLSSCIPHYLGAQQPLLRTYETFQTWETLFGELVWQGGFDPSYEDVYSWDNITYDDTLVGATALIEAVKKYKDIDPVVIYAAGMMTTVAQAISLYPNLTQEAGGLYIMGGFVDTQYAQATAARSIEVDIQTDINLIQDPEAAQIVLSADWKELLIGGNATNYVLPSQELYDRLIAKAGSYEIIENTPYYAPILDIVYTGNFTANNEQETLPFWDEVVSAYMSYPELLLETSDVACSVDTAFYSPFYGNLRIYNKEVNLPTATKTGNASLVDVVDQVKFFGLIEDILFKNWTQYCEVGGPVPLLI</sequence>
<dbReference type="InterPro" id="IPR036452">
    <property type="entry name" value="Ribo_hydro-like"/>
</dbReference>
<feature type="signal peptide" evidence="4">
    <location>
        <begin position="1"/>
        <end position="17"/>
    </location>
</feature>
<dbReference type="SUPFAM" id="SSF53590">
    <property type="entry name" value="Nucleoside hydrolase"/>
    <property type="match status" value="1"/>
</dbReference>
<comment type="caution">
    <text evidence="6">The sequence shown here is derived from an EMBL/GenBank/DDBJ whole genome shotgun (WGS) entry which is preliminary data.</text>
</comment>
<proteinExistence type="inferred from homology"/>
<evidence type="ECO:0000259" key="5">
    <source>
        <dbReference type="Pfam" id="PF01156"/>
    </source>
</evidence>
<feature type="chain" id="PRO_5040422180" description="Inosine/uridine-preferring nucleoside hydrolase domain-containing protein" evidence="4">
    <location>
        <begin position="18"/>
        <end position="372"/>
    </location>
</feature>
<dbReference type="OrthoDB" id="432381at2759"/>
<reference evidence="6" key="2">
    <citation type="submission" date="2021-01" db="EMBL/GenBank/DDBJ databases">
        <authorList>
            <person name="Schikora-Tamarit M.A."/>
        </authorList>
    </citation>
    <scope>NUCLEOTIDE SEQUENCE</scope>
    <source>
        <strain evidence="6">CBS6341</strain>
    </source>
</reference>
<reference evidence="6" key="1">
    <citation type="journal article" date="2021" name="Open Biol.">
        <title>Shared evolutionary footprints suggest mitochondrial oxidative damage underlies multiple complex I losses in fungi.</title>
        <authorList>
            <person name="Schikora-Tamarit M.A."/>
            <person name="Marcet-Houben M."/>
            <person name="Nosek J."/>
            <person name="Gabaldon T."/>
        </authorList>
    </citation>
    <scope>NUCLEOTIDE SEQUENCE</scope>
    <source>
        <strain evidence="6">CBS6341</strain>
    </source>
</reference>
<dbReference type="EMBL" id="JAEUBF010000782">
    <property type="protein sequence ID" value="KAH3675094.1"/>
    <property type="molecule type" value="Genomic_DNA"/>
</dbReference>
<dbReference type="PANTHER" id="PTHR12304">
    <property type="entry name" value="INOSINE-URIDINE PREFERRING NUCLEOSIDE HYDROLASE"/>
    <property type="match status" value="1"/>
</dbReference>
<evidence type="ECO:0000313" key="6">
    <source>
        <dbReference type="EMBL" id="KAH3675094.1"/>
    </source>
</evidence>
<comment type="similarity">
    <text evidence="1">Belongs to the IUNH family.</text>
</comment>
<evidence type="ECO:0000256" key="4">
    <source>
        <dbReference type="SAM" id="SignalP"/>
    </source>
</evidence>
<gene>
    <name evidence="6" type="ORF">WICMUC_002926</name>
</gene>
<dbReference type="AlphaFoldDB" id="A0A9P8TDT1"/>
<dbReference type="Pfam" id="PF01156">
    <property type="entry name" value="IU_nuc_hydro"/>
    <property type="match status" value="1"/>
</dbReference>
<keyword evidence="4" id="KW-0732">Signal</keyword>
<dbReference type="GO" id="GO:0006152">
    <property type="term" value="P:purine nucleoside catabolic process"/>
    <property type="evidence" value="ECO:0007669"/>
    <property type="project" value="TreeGrafter"/>
</dbReference>
<dbReference type="PANTHER" id="PTHR12304:SF25">
    <property type="entry name" value="INOSINE_URIDINE-PREFERRING NUCLEOSIDE HYDROLASE DOMAIN-CONTAINING PROTEIN"/>
    <property type="match status" value="1"/>
</dbReference>
<evidence type="ECO:0000256" key="1">
    <source>
        <dbReference type="ARBA" id="ARBA00009176"/>
    </source>
</evidence>
<keyword evidence="3" id="KW-0326">Glycosidase</keyword>
<evidence type="ECO:0000256" key="3">
    <source>
        <dbReference type="ARBA" id="ARBA00023295"/>
    </source>
</evidence>
<organism evidence="6 7">
    <name type="scientific">Wickerhamomyces mucosus</name>
    <dbReference type="NCBI Taxonomy" id="1378264"/>
    <lineage>
        <taxon>Eukaryota</taxon>
        <taxon>Fungi</taxon>
        <taxon>Dikarya</taxon>
        <taxon>Ascomycota</taxon>
        <taxon>Saccharomycotina</taxon>
        <taxon>Saccharomycetes</taxon>
        <taxon>Phaffomycetales</taxon>
        <taxon>Wickerhamomycetaceae</taxon>
        <taxon>Wickerhamomyces</taxon>
    </lineage>
</organism>
<dbReference type="Proteomes" id="UP000769528">
    <property type="component" value="Unassembled WGS sequence"/>
</dbReference>
<evidence type="ECO:0000313" key="7">
    <source>
        <dbReference type="Proteomes" id="UP000769528"/>
    </source>
</evidence>
<keyword evidence="2" id="KW-0378">Hydrolase</keyword>
<accession>A0A9P8TDT1</accession>
<dbReference type="Gene3D" id="3.90.245.10">
    <property type="entry name" value="Ribonucleoside hydrolase-like"/>
    <property type="match status" value="1"/>
</dbReference>
<dbReference type="GO" id="GO:0008477">
    <property type="term" value="F:purine nucleosidase activity"/>
    <property type="evidence" value="ECO:0007669"/>
    <property type="project" value="TreeGrafter"/>
</dbReference>
<dbReference type="GO" id="GO:0005829">
    <property type="term" value="C:cytosol"/>
    <property type="evidence" value="ECO:0007669"/>
    <property type="project" value="TreeGrafter"/>
</dbReference>
<dbReference type="InterPro" id="IPR023186">
    <property type="entry name" value="IUNH"/>
</dbReference>
<feature type="domain" description="Inosine/uridine-preferring nucleoside hydrolase" evidence="5">
    <location>
        <begin position="21"/>
        <end position="346"/>
    </location>
</feature>